<gene>
    <name evidence="1" type="ORF">ACTOB_005622</name>
</gene>
<sequence>MSTIITFYTAANDDAAEDDGPGRDAVEFAGFDVFASLEEWESLLLDRTGDQIAGPEQVNDEESPLILGFLPKLTAALARADAATLRDVTARWVAARAADGETLDPARAREILTALVTLARSRRRLYCQVA</sequence>
<protein>
    <submittedName>
        <fullName evidence="1">Uncharacterized protein</fullName>
    </submittedName>
</protein>
<reference evidence="1 2" key="1">
    <citation type="submission" date="2023-06" db="EMBL/GenBank/DDBJ databases">
        <authorList>
            <person name="Yushchuk O."/>
            <person name="Binda E."/>
            <person name="Ruckert-Reed C."/>
            <person name="Fedorenko V."/>
            <person name="Kalinowski J."/>
            <person name="Marinelli F."/>
        </authorList>
    </citation>
    <scope>NUCLEOTIDE SEQUENCE [LARGE SCALE GENOMIC DNA]</scope>
    <source>
        <strain evidence="1 2">NRRL 3884</strain>
    </source>
</reference>
<evidence type="ECO:0000313" key="1">
    <source>
        <dbReference type="EMBL" id="WIM93637.1"/>
    </source>
</evidence>
<keyword evidence="2" id="KW-1185">Reference proteome</keyword>
<dbReference type="EMBL" id="CP126980">
    <property type="protein sequence ID" value="WIM93637.1"/>
    <property type="molecule type" value="Genomic_DNA"/>
</dbReference>
<organism evidence="1 2">
    <name type="scientific">Actinoplanes oblitus</name>
    <dbReference type="NCBI Taxonomy" id="3040509"/>
    <lineage>
        <taxon>Bacteria</taxon>
        <taxon>Bacillati</taxon>
        <taxon>Actinomycetota</taxon>
        <taxon>Actinomycetes</taxon>
        <taxon>Micromonosporales</taxon>
        <taxon>Micromonosporaceae</taxon>
        <taxon>Actinoplanes</taxon>
    </lineage>
</organism>
<name>A0ABY8W811_9ACTN</name>
<dbReference type="RefSeq" id="WP_284914844.1">
    <property type="nucleotide sequence ID" value="NZ_CP126980.1"/>
</dbReference>
<dbReference type="Proteomes" id="UP001240150">
    <property type="component" value="Chromosome"/>
</dbReference>
<evidence type="ECO:0000313" key="2">
    <source>
        <dbReference type="Proteomes" id="UP001240150"/>
    </source>
</evidence>
<proteinExistence type="predicted"/>
<accession>A0ABY8W811</accession>